<comment type="caution">
    <text evidence="2">The sequence shown here is derived from an EMBL/GenBank/DDBJ whole genome shotgun (WGS) entry which is preliminary data.</text>
</comment>
<feature type="domain" description="NAD(P)-binding" evidence="1">
    <location>
        <begin position="10"/>
        <end position="158"/>
    </location>
</feature>
<organism evidence="2 3">
    <name type="scientific">Secundilactobacillus hailunensis</name>
    <dbReference type="NCBI Taxonomy" id="2559923"/>
    <lineage>
        <taxon>Bacteria</taxon>
        <taxon>Bacillati</taxon>
        <taxon>Bacillota</taxon>
        <taxon>Bacilli</taxon>
        <taxon>Lactobacillales</taxon>
        <taxon>Lactobacillaceae</taxon>
        <taxon>Secundilactobacillus</taxon>
    </lineage>
</organism>
<reference evidence="3" key="1">
    <citation type="journal article" date="2019" name="Int. J. Syst. Evol. Microbiol.">
        <title>The Global Catalogue of Microorganisms (GCM) 10K type strain sequencing project: providing services to taxonomists for standard genome sequencing and annotation.</title>
        <authorList>
            <consortium name="The Broad Institute Genomics Platform"/>
            <consortium name="The Broad Institute Genome Sequencing Center for Infectious Disease"/>
            <person name="Wu L."/>
            <person name="Ma J."/>
        </authorList>
    </citation>
    <scope>NUCLEOTIDE SEQUENCE [LARGE SCALE GENOMIC DNA]</scope>
    <source>
        <strain evidence="3">CCM 8950</strain>
    </source>
</reference>
<evidence type="ECO:0000313" key="3">
    <source>
        <dbReference type="Proteomes" id="UP001596190"/>
    </source>
</evidence>
<dbReference type="EMBL" id="JBHSSA010000008">
    <property type="protein sequence ID" value="MFC6253140.1"/>
    <property type="molecule type" value="Genomic_DNA"/>
</dbReference>
<dbReference type="Gene3D" id="3.40.50.720">
    <property type="entry name" value="NAD(P)-binding Rossmann-like Domain"/>
    <property type="match status" value="1"/>
</dbReference>
<gene>
    <name evidence="2" type="ORF">ACFP1H_00740</name>
</gene>
<dbReference type="RefSeq" id="WP_137631556.1">
    <property type="nucleotide sequence ID" value="NZ_BJDO01000041.1"/>
</dbReference>
<keyword evidence="3" id="KW-1185">Reference proteome</keyword>
<name>A0ABW1T7H7_9LACO</name>
<dbReference type="PANTHER" id="PTHR47129:SF1">
    <property type="entry name" value="NMRA-LIKE DOMAIN-CONTAINING PROTEIN"/>
    <property type="match status" value="1"/>
</dbReference>
<dbReference type="PANTHER" id="PTHR47129">
    <property type="entry name" value="QUINONE OXIDOREDUCTASE 2"/>
    <property type="match status" value="1"/>
</dbReference>
<dbReference type="Pfam" id="PF13460">
    <property type="entry name" value="NAD_binding_10"/>
    <property type="match status" value="1"/>
</dbReference>
<evidence type="ECO:0000259" key="1">
    <source>
        <dbReference type="Pfam" id="PF13460"/>
    </source>
</evidence>
<evidence type="ECO:0000313" key="2">
    <source>
        <dbReference type="EMBL" id="MFC6253140.1"/>
    </source>
</evidence>
<protein>
    <submittedName>
        <fullName evidence="2">NAD(P)H-binding protein</fullName>
    </submittedName>
</protein>
<dbReference type="Proteomes" id="UP001596190">
    <property type="component" value="Unassembled WGS sequence"/>
</dbReference>
<accession>A0ABW1T7H7</accession>
<proteinExistence type="predicted"/>
<dbReference type="InterPro" id="IPR052718">
    <property type="entry name" value="NmrA-type_oxidoreductase"/>
</dbReference>
<dbReference type="SUPFAM" id="SSF51735">
    <property type="entry name" value="NAD(P)-binding Rossmann-fold domains"/>
    <property type="match status" value="1"/>
</dbReference>
<dbReference type="InterPro" id="IPR036291">
    <property type="entry name" value="NAD(P)-bd_dom_sf"/>
</dbReference>
<sequence length="282" mass="29776">MTTYAVTASTGRFGQQALKQLVTKVASSDVVALARNVEKAKKLVPAGVAIRQADYDHPEQLAAALKGVDRLLFISSQPGGPVSRQQQHANVIAAAKVDGVSYIAYTSFPHADTSKAALAVDHKNTEEAIVASGIQHSFLRNNWYLENELPRLQAAANGGDFLYAGGDAQVGWALEREYAEAAADVLASTSTKDVYEFAGKARSYHDLAEGISGDFTIKNVDDAAYQAALVANGLSAKLAGIIAGGQQMIRDGVLSERTTALIDVLGHGLTPLPDAIAEVLKK</sequence>
<dbReference type="Gene3D" id="3.90.25.10">
    <property type="entry name" value="UDP-galactose 4-epimerase, domain 1"/>
    <property type="match status" value="1"/>
</dbReference>
<dbReference type="InterPro" id="IPR016040">
    <property type="entry name" value="NAD(P)-bd_dom"/>
</dbReference>